<accession>A0A2N7CK69</accession>
<dbReference type="EMBL" id="MCSW01000024">
    <property type="protein sequence ID" value="PMF33548.1"/>
    <property type="molecule type" value="Genomic_DNA"/>
</dbReference>
<sequence>MIQIRFTPLAICLIFLQNTSFAASITNQNLQKQIDYIESSSTTQKHIEAIDDQTQLQREITRNLDHEIRLQTRYEQQLHKQLLQLKGVVDDLDQEMDNIRQTKVNLYPLLERMTNTLQALVKADLPFDKQRRLERITQINSDLDNPQLSDAEKLERILIAYQTEIQYGTQVKSWFGRLSPIQEVQYLRVGRLGYYYLSLDASKAGVWHSKEQRWVILTNNETEQLRQAITALNGGSAYPLLTLPKAL</sequence>
<organism evidence="2 3">
    <name type="scientific">Vibrio splendidus</name>
    <dbReference type="NCBI Taxonomy" id="29497"/>
    <lineage>
        <taxon>Bacteria</taxon>
        <taxon>Pseudomonadati</taxon>
        <taxon>Pseudomonadota</taxon>
        <taxon>Gammaproteobacteria</taxon>
        <taxon>Vibrionales</taxon>
        <taxon>Vibrionaceae</taxon>
        <taxon>Vibrio</taxon>
    </lineage>
</organism>
<evidence type="ECO:0000313" key="3">
    <source>
        <dbReference type="Proteomes" id="UP000235405"/>
    </source>
</evidence>
<feature type="signal peptide" evidence="1">
    <location>
        <begin position="1"/>
        <end position="22"/>
    </location>
</feature>
<dbReference type="InterPro" id="IPR016866">
    <property type="entry name" value="UCP028069"/>
</dbReference>
<evidence type="ECO:0000313" key="2">
    <source>
        <dbReference type="EMBL" id="PMF33548.1"/>
    </source>
</evidence>
<name>A0A2N7CK69_VIBSP</name>
<dbReference type="AlphaFoldDB" id="A0A2N7CK69"/>
<evidence type="ECO:0000256" key="1">
    <source>
        <dbReference type="SAM" id="SignalP"/>
    </source>
</evidence>
<feature type="chain" id="PRO_5014788953" description="DUF3450 domain-containing protein" evidence="1">
    <location>
        <begin position="23"/>
        <end position="247"/>
    </location>
</feature>
<evidence type="ECO:0008006" key="4">
    <source>
        <dbReference type="Google" id="ProtNLM"/>
    </source>
</evidence>
<keyword evidence="1" id="KW-0732">Signal</keyword>
<reference evidence="3" key="1">
    <citation type="submission" date="2016-07" db="EMBL/GenBank/DDBJ databases">
        <title>Nontailed viruses are major unrecognized killers of bacteria in the ocean.</title>
        <authorList>
            <person name="Kauffman K."/>
            <person name="Hussain F."/>
            <person name="Yang J."/>
            <person name="Arevalo P."/>
            <person name="Brown J."/>
            <person name="Cutler M."/>
            <person name="Kelly L."/>
            <person name="Polz M.F."/>
        </authorList>
    </citation>
    <scope>NUCLEOTIDE SEQUENCE [LARGE SCALE GENOMIC DNA]</scope>
    <source>
        <strain evidence="3">10N.286.54.F3</strain>
    </source>
</reference>
<protein>
    <recommendedName>
        <fullName evidence="4">DUF3450 domain-containing protein</fullName>
    </recommendedName>
</protein>
<comment type="caution">
    <text evidence="2">The sequence shown here is derived from an EMBL/GenBank/DDBJ whole genome shotgun (WGS) entry which is preliminary data.</text>
</comment>
<dbReference type="Pfam" id="PF11932">
    <property type="entry name" value="DUF3450"/>
    <property type="match status" value="1"/>
</dbReference>
<proteinExistence type="predicted"/>
<gene>
    <name evidence="2" type="ORF">BCV19_21815</name>
</gene>
<dbReference type="Proteomes" id="UP000235405">
    <property type="component" value="Unassembled WGS sequence"/>
</dbReference>
<dbReference type="RefSeq" id="WP_102456074.1">
    <property type="nucleotide sequence ID" value="NZ_JAKMZB010000038.1"/>
</dbReference>